<dbReference type="GO" id="GO:0071949">
    <property type="term" value="F:FAD binding"/>
    <property type="evidence" value="ECO:0007669"/>
    <property type="project" value="InterPro"/>
</dbReference>
<dbReference type="OrthoDB" id="9983560at2759"/>
<dbReference type="InterPro" id="IPR050432">
    <property type="entry name" value="FAD-linked_Oxidoreductases_BP"/>
</dbReference>
<dbReference type="GeneID" id="37216623"/>
<dbReference type="InterPro" id="IPR036318">
    <property type="entry name" value="FAD-bd_PCMH-like_sf"/>
</dbReference>
<dbReference type="InterPro" id="IPR016166">
    <property type="entry name" value="FAD-bd_PCMH"/>
</dbReference>
<keyword evidence="6" id="KW-1185">Reference proteome</keyword>
<dbReference type="InterPro" id="IPR006094">
    <property type="entry name" value="Oxid_FAD_bind_N"/>
</dbReference>
<feature type="chain" id="PRO_5016319836" evidence="3">
    <location>
        <begin position="21"/>
        <end position="589"/>
    </location>
</feature>
<dbReference type="Gene3D" id="3.30.465.10">
    <property type="match status" value="2"/>
</dbReference>
<dbReference type="PANTHER" id="PTHR13878">
    <property type="entry name" value="GULONOLACTONE OXIDASE"/>
    <property type="match status" value="1"/>
</dbReference>
<evidence type="ECO:0000256" key="1">
    <source>
        <dbReference type="ARBA" id="ARBA00005466"/>
    </source>
</evidence>
<evidence type="ECO:0000313" key="5">
    <source>
        <dbReference type="EMBL" id="PYH71909.1"/>
    </source>
</evidence>
<keyword evidence="3" id="KW-0732">Signal</keyword>
<gene>
    <name evidence="5" type="ORF">BO88DRAFT_478860</name>
</gene>
<dbReference type="AlphaFoldDB" id="A0A319BJ26"/>
<feature type="signal peptide" evidence="3">
    <location>
        <begin position="1"/>
        <end position="20"/>
    </location>
</feature>
<evidence type="ECO:0000256" key="3">
    <source>
        <dbReference type="SAM" id="SignalP"/>
    </source>
</evidence>
<reference evidence="5" key="1">
    <citation type="submission" date="2016-12" db="EMBL/GenBank/DDBJ databases">
        <title>The genomes of Aspergillus section Nigri reveals drivers in fungal speciation.</title>
        <authorList>
            <consortium name="DOE Joint Genome Institute"/>
            <person name="Vesth T.C."/>
            <person name="Nybo J."/>
            <person name="Theobald S."/>
            <person name="Brandl J."/>
            <person name="Frisvad J.C."/>
            <person name="Nielsen K.F."/>
            <person name="Lyhne E.K."/>
            <person name="Kogle M.E."/>
            <person name="Kuo A."/>
            <person name="Riley R."/>
            <person name="Clum A."/>
            <person name="Nolan M."/>
            <person name="Lipzen A."/>
            <person name="Salamov A."/>
            <person name="Henrissat B."/>
            <person name="Wiebenga A."/>
            <person name="De Vries R.P."/>
            <person name="Grigoriev I.V."/>
            <person name="Mortensen U.H."/>
            <person name="Andersen M.R."/>
            <person name="Baker S.E."/>
        </authorList>
    </citation>
    <scope>NUCLEOTIDE SEQUENCE [LARGE SCALE GENOMIC DNA]</scope>
    <source>
        <strain evidence="5">CBS 113365</strain>
    </source>
</reference>
<dbReference type="InterPro" id="IPR012951">
    <property type="entry name" value="BBE"/>
</dbReference>
<evidence type="ECO:0000256" key="2">
    <source>
        <dbReference type="ARBA" id="ARBA00023002"/>
    </source>
</evidence>
<dbReference type="SUPFAM" id="SSF56176">
    <property type="entry name" value="FAD-binding/transporter-associated domain-like"/>
    <property type="match status" value="1"/>
</dbReference>
<sequence length="589" mass="64498">MATQQLILGLLAIANHSLFSTNPSSTCKVLPGDADWPQSDQWASLNATLAGRLIAAVPLASVCHDVPFNNYDADLCAELQDIWNKTKLSHIDSPSEVLNMYFKNYTCDPFTPRSQPCELGNSVSYVIDVRSTEDVRAGIDFAKKHNIRLVIKNTGHDYAGKSTGKGGLSLWTHNLNSTQYIPKYKSSYYNGPAIKLGAGVQGFEAYAAANATGHRIVGGVCPTVGIAGGFSLGGGHSILSNSHGMGSDNVLEWEVVTMDGRHLVATPEQNSDLYWALSGSGPGAFAVVLSMTARLHVDSIIGGATLAFDDSKVGNDKFWDAIGRFHELLPPFVDAGNSFLYTLTNHAFYCFAATMPGADLSLANSLMKPFLDDLADRGIEYQYSPRVSRNFQEHFSVHLGSSPEGLIDFATFSGSRIIPREMVTDQAKNRVITELLRNASLVDGYSPMPCESLNVKWQSHPDNAVHPAWRDALLFCVTSGHWDPTASPAEMARRQEFAVNVMQPMLDRATPGGAVYLNEANYKQHNWQEEMYGSNYGRLLQIKNKYDPESLLYAKTGVGSDAWFENTDGRLCRTEGHQQSLLGFSQFIL</sequence>
<evidence type="ECO:0000259" key="4">
    <source>
        <dbReference type="PROSITE" id="PS51387"/>
    </source>
</evidence>
<dbReference type="PANTHER" id="PTHR13878:SF91">
    <property type="entry name" value="FAD BINDING DOMAIN PROTEIN (AFU_ORTHOLOGUE AFUA_6G12070)-RELATED"/>
    <property type="match status" value="1"/>
</dbReference>
<dbReference type="EMBL" id="KZ821618">
    <property type="protein sequence ID" value="PYH71909.1"/>
    <property type="molecule type" value="Genomic_DNA"/>
</dbReference>
<accession>A0A319BJ26</accession>
<dbReference type="RefSeq" id="XP_025565703.1">
    <property type="nucleotide sequence ID" value="XM_025712031.1"/>
</dbReference>
<evidence type="ECO:0000313" key="6">
    <source>
        <dbReference type="Proteomes" id="UP000248405"/>
    </source>
</evidence>
<dbReference type="Pfam" id="PF01565">
    <property type="entry name" value="FAD_binding_4"/>
    <property type="match status" value="1"/>
</dbReference>
<organism evidence="5 6">
    <name type="scientific">Aspergillus vadensis (strain CBS 113365 / IMI 142717 / IBT 24658)</name>
    <dbReference type="NCBI Taxonomy" id="1448311"/>
    <lineage>
        <taxon>Eukaryota</taxon>
        <taxon>Fungi</taxon>
        <taxon>Dikarya</taxon>
        <taxon>Ascomycota</taxon>
        <taxon>Pezizomycotina</taxon>
        <taxon>Eurotiomycetes</taxon>
        <taxon>Eurotiomycetidae</taxon>
        <taxon>Eurotiales</taxon>
        <taxon>Aspergillaceae</taxon>
        <taxon>Aspergillus</taxon>
        <taxon>Aspergillus subgen. Circumdati</taxon>
    </lineage>
</organism>
<proteinExistence type="inferred from homology"/>
<dbReference type="InterPro" id="IPR016169">
    <property type="entry name" value="FAD-bd_PCMH_sub2"/>
</dbReference>
<feature type="domain" description="FAD-binding PCMH-type" evidence="4">
    <location>
        <begin position="119"/>
        <end position="298"/>
    </location>
</feature>
<keyword evidence="2" id="KW-0560">Oxidoreductase</keyword>
<comment type="similarity">
    <text evidence="1">Belongs to the oxygen-dependent FAD-linked oxidoreductase family.</text>
</comment>
<dbReference type="Pfam" id="PF08031">
    <property type="entry name" value="BBE"/>
    <property type="match status" value="1"/>
</dbReference>
<dbReference type="GO" id="GO:0016491">
    <property type="term" value="F:oxidoreductase activity"/>
    <property type="evidence" value="ECO:0007669"/>
    <property type="project" value="UniProtKB-KW"/>
</dbReference>
<dbReference type="Proteomes" id="UP000248405">
    <property type="component" value="Unassembled WGS sequence"/>
</dbReference>
<name>A0A319BJ26_ASPVC</name>
<dbReference type="PROSITE" id="PS51387">
    <property type="entry name" value="FAD_PCMH"/>
    <property type="match status" value="1"/>
</dbReference>
<protein>
    <submittedName>
        <fullName evidence="5">FAD-binding domain-containing protein</fullName>
    </submittedName>
</protein>